<keyword evidence="5" id="KW-1185">Reference proteome</keyword>
<evidence type="ECO:0000313" key="4">
    <source>
        <dbReference type="EMBL" id="ARQ99502.1"/>
    </source>
</evidence>
<organism evidence="4 5">
    <name type="scientific">Campylobacter devanensis</name>
    <dbReference type="NCBI Taxonomy" id="3161138"/>
    <lineage>
        <taxon>Bacteria</taxon>
        <taxon>Pseudomonadati</taxon>
        <taxon>Campylobacterota</taxon>
        <taxon>Epsilonproteobacteria</taxon>
        <taxon>Campylobacterales</taxon>
        <taxon>Campylobacteraceae</taxon>
        <taxon>Campylobacter</taxon>
    </lineage>
</organism>
<dbReference type="InterPro" id="IPR041563">
    <property type="entry name" value="STT3_PglB_C"/>
</dbReference>
<dbReference type="EC" id="2.4.99.19" evidence="4"/>
<dbReference type="KEGG" id="cdev:CIGN_1243"/>
<dbReference type="Gene3D" id="3.40.1380.40">
    <property type="match status" value="1"/>
</dbReference>
<feature type="domain" description="STT3 subunit PglB C-terminal" evidence="2">
    <location>
        <begin position="578"/>
        <end position="657"/>
    </location>
</feature>
<sequence length="696" mass="79825">MQLLNRYQISIFIIIAYLFALLCRMEWVLWAGGYSDFIWNNQLMISTNDGYAYAEGARDMIAGFHQPNDLSYYGTPLSTLTFLLCKVLPFSLETIMIYLSIFLASLIVVPIILIGKEFGHVKEFFVASLLASIANSYYNRTMAGYYDTDMLVIVLPLFAIWGIIRLHFKGDLISFLIISLSMLAYNWWYPSSYTLCVAITLFYAIYTVVLERRNLKNYQAILFMILAITAAPYAVRLGLIIALFGLIYFRANLLSVRVMIGLFVSVLALFVIFGGLNPIWFQAKFYLFRSLGDSSSVSFYFYNVNQTIMESGRIDLDLFTQRISGHWSVFIAGVIGYVLLCFKFRIFLVAIPMIGLGFLALKGGLRFTIYAVPIVAMGFGYLLYYLLKRAKIAKINLIAFIITVVALIPSIVHIYYYKPSSVLFKTEVNVLDKLGKIAKRDDYTLAWWDYGYAIRYYSDTKTLIDGGKHLGRENYAVSYALTMPPLNSANMARLEVEYTEKGYTQNFGGKNLEQILKDYNYIELGEFLSDIKKETFSPPLKSRDIYYFLPDRMMGIFPVVAKFSRLDLLNGKEWAEPFFVIATNFAQTQNGIALDNGIIISNDATHIELGGQKFRVNSYIETKYDENMKLNKTIHNIDNLADIYLIYMVDYGRFVIMDREMFNSSYVQLFVLENYADTPFEPVILEPAAKVYKLKR</sequence>
<proteinExistence type="predicted"/>
<evidence type="ECO:0000259" key="3">
    <source>
        <dbReference type="Pfam" id="PF21436"/>
    </source>
</evidence>
<gene>
    <name evidence="4" type="primary">pglB</name>
    <name evidence="4" type="ORF">CIGN_1243</name>
</gene>
<dbReference type="Pfam" id="PF21436">
    <property type="entry name" value="STT3-PglB_core"/>
    <property type="match status" value="1"/>
</dbReference>
<protein>
    <submittedName>
        <fullName evidence="4">Undecaprenyl-diphosphooligosaccharide--protein glycotransferase</fullName>
        <ecNumber evidence="4">2.4.99.19</ecNumber>
    </submittedName>
</protein>
<evidence type="ECO:0000259" key="1">
    <source>
        <dbReference type="Pfam" id="PF02516"/>
    </source>
</evidence>
<dbReference type="InterPro" id="IPR048307">
    <property type="entry name" value="STT3_N"/>
</dbReference>
<accession>A0A381DAD3</accession>
<dbReference type="Pfam" id="PF18527">
    <property type="entry name" value="STT3_PglB_C"/>
    <property type="match status" value="1"/>
</dbReference>
<dbReference type="AlphaFoldDB" id="A0A1X9STG2"/>
<feature type="domain" description="Oligosaccharyl transferase STT3 N-terminal" evidence="1">
    <location>
        <begin position="21"/>
        <end position="409"/>
    </location>
</feature>
<evidence type="ECO:0000313" key="5">
    <source>
        <dbReference type="Proteomes" id="UP000194309"/>
    </source>
</evidence>
<reference evidence="4 5" key="1">
    <citation type="journal article" date="2017" name="Genome Biol. Evol.">
        <title>Comparative Genomic Analysis Identifies a Campylobacter Clade Deficient in Selenium Metabolism.</title>
        <authorList>
            <person name="Miller W.G."/>
            <person name="Yee E."/>
            <person name="Lopes B.S."/>
            <person name="Chapman M.H."/>
            <person name="Huynh S."/>
            <person name="Bono J.L."/>
            <person name="Parker C.T."/>
            <person name="Strachan N.J.C."/>
            <person name="Forbes K.J."/>
        </authorList>
    </citation>
    <scope>NUCLEOTIDE SEQUENCE [LARGE SCALE GENOMIC DNA]</scope>
    <source>
        <strain evidence="4 5">NCTC 13003</strain>
    </source>
</reference>
<name>A0A1X9STG2_9BACT</name>
<evidence type="ECO:0000259" key="2">
    <source>
        <dbReference type="Pfam" id="PF18527"/>
    </source>
</evidence>
<dbReference type="STRING" id="1660064.CIGN_1243"/>
<dbReference type="Pfam" id="PF02516">
    <property type="entry name" value="STT3"/>
    <property type="match status" value="1"/>
</dbReference>
<dbReference type="GO" id="GO:0016020">
    <property type="term" value="C:membrane"/>
    <property type="evidence" value="ECO:0007669"/>
    <property type="project" value="InterPro"/>
</dbReference>
<dbReference type="OrthoDB" id="9796223at2"/>
<dbReference type="InterPro" id="IPR048999">
    <property type="entry name" value="STT3-PglB_core"/>
</dbReference>
<accession>A0A1X9STG2</accession>
<dbReference type="Proteomes" id="UP000194309">
    <property type="component" value="Chromosome"/>
</dbReference>
<keyword evidence="4" id="KW-0328">Glycosyltransferase</keyword>
<keyword evidence="4" id="KW-0808">Transferase</keyword>
<dbReference type="UniPathway" id="UPA00378"/>
<dbReference type="EMBL" id="CP018788">
    <property type="protein sequence ID" value="ARQ99502.1"/>
    <property type="molecule type" value="Genomic_DNA"/>
</dbReference>
<dbReference type="GO" id="GO:0016757">
    <property type="term" value="F:glycosyltransferase activity"/>
    <property type="evidence" value="ECO:0007669"/>
    <property type="project" value="UniProtKB-KW"/>
</dbReference>
<feature type="domain" description="STT3/PglB/AglB core" evidence="3">
    <location>
        <begin position="440"/>
        <end position="568"/>
    </location>
</feature>